<evidence type="ECO:0000256" key="1">
    <source>
        <dbReference type="SAM" id="MobiDB-lite"/>
    </source>
</evidence>
<proteinExistence type="predicted"/>
<dbReference type="Proteomes" id="UP001273166">
    <property type="component" value="Unassembled WGS sequence"/>
</dbReference>
<dbReference type="InterPro" id="IPR056637">
    <property type="entry name" value="DUF7735"/>
</dbReference>
<feature type="chain" id="PRO_5042558195" description="DUF7735 domain-containing protein" evidence="2">
    <location>
        <begin position="22"/>
        <end position="252"/>
    </location>
</feature>
<evidence type="ECO:0000259" key="3">
    <source>
        <dbReference type="Pfam" id="PF24870"/>
    </source>
</evidence>
<reference evidence="4" key="2">
    <citation type="submission" date="2023-06" db="EMBL/GenBank/DDBJ databases">
        <authorList>
            <consortium name="Lawrence Berkeley National Laboratory"/>
            <person name="Mondo S.J."/>
            <person name="Hensen N."/>
            <person name="Bonometti L."/>
            <person name="Westerberg I."/>
            <person name="Brannstrom I.O."/>
            <person name="Guillou S."/>
            <person name="Cros-Aarteil S."/>
            <person name="Calhoun S."/>
            <person name="Haridas S."/>
            <person name="Kuo A."/>
            <person name="Pangilinan J."/>
            <person name="Riley R."/>
            <person name="Labutti K."/>
            <person name="Andreopoulos B."/>
            <person name="Lipzen A."/>
            <person name="Chen C."/>
            <person name="Yanf M."/>
            <person name="Daum C."/>
            <person name="Ng V."/>
            <person name="Clum A."/>
            <person name="Steindorff A."/>
            <person name="Ohm R."/>
            <person name="Martin F."/>
            <person name="Silar P."/>
            <person name="Natvig D."/>
            <person name="Lalanne C."/>
            <person name="Gautier V."/>
            <person name="Ament-Velasquez S.L."/>
            <person name="Kruys A."/>
            <person name="Hutchinson M.I."/>
            <person name="Powell A.J."/>
            <person name="Barry K."/>
            <person name="Miller A.N."/>
            <person name="Grigoriev I.V."/>
            <person name="Debuchy R."/>
            <person name="Gladieux P."/>
            <person name="Thoren M.H."/>
            <person name="Johannesson H."/>
        </authorList>
    </citation>
    <scope>NUCLEOTIDE SEQUENCE</scope>
    <source>
        <strain evidence="4">CBS 333.67</strain>
    </source>
</reference>
<feature type="signal peptide" evidence="2">
    <location>
        <begin position="1"/>
        <end position="21"/>
    </location>
</feature>
<comment type="caution">
    <text evidence="4">The sequence shown here is derived from an EMBL/GenBank/DDBJ whole genome shotgun (WGS) entry which is preliminary data.</text>
</comment>
<dbReference type="EMBL" id="JAUDZG010000006">
    <property type="protein sequence ID" value="KAK3303762.1"/>
    <property type="molecule type" value="Genomic_DNA"/>
</dbReference>
<dbReference type="Pfam" id="PF24870">
    <property type="entry name" value="DUF7735"/>
    <property type="match status" value="1"/>
</dbReference>
<sequence length="252" mass="26421">MRFHICLGGLAALVAAAGISARFLADSPPATTLNPLLAARQATPTTTVSLPRRTLTPDPWQCVTENITQYFDVPKPTGNVLDAINSYAAEVNKACLVTAVGYQQRSCTMSDIKLWCGFTTAAPADVLSSYSSYASEVVSFWTAKSSMISILSTSCPVAWGRHHMADHEWQRIAGAHANCYLAAHSQTQSQSQTQTQSQTHTGTETTAPTGTVAGATTSTTPGTSKANLLGRAQTVEAMALVSAGLAVLANAA</sequence>
<dbReference type="AlphaFoldDB" id="A0AAJ0GPJ5"/>
<keyword evidence="5" id="KW-1185">Reference proteome</keyword>
<name>A0AAJ0GPJ5_9PEZI</name>
<accession>A0AAJ0GPJ5</accession>
<gene>
    <name evidence="4" type="ORF">B0T15DRAFT_496293</name>
</gene>
<reference evidence="4" key="1">
    <citation type="journal article" date="2023" name="Mol. Phylogenet. Evol.">
        <title>Genome-scale phylogeny and comparative genomics of the fungal order Sordariales.</title>
        <authorList>
            <person name="Hensen N."/>
            <person name="Bonometti L."/>
            <person name="Westerberg I."/>
            <person name="Brannstrom I.O."/>
            <person name="Guillou S."/>
            <person name="Cros-Aarteil S."/>
            <person name="Calhoun S."/>
            <person name="Haridas S."/>
            <person name="Kuo A."/>
            <person name="Mondo S."/>
            <person name="Pangilinan J."/>
            <person name="Riley R."/>
            <person name="LaButti K."/>
            <person name="Andreopoulos B."/>
            <person name="Lipzen A."/>
            <person name="Chen C."/>
            <person name="Yan M."/>
            <person name="Daum C."/>
            <person name="Ng V."/>
            <person name="Clum A."/>
            <person name="Steindorff A."/>
            <person name="Ohm R.A."/>
            <person name="Martin F."/>
            <person name="Silar P."/>
            <person name="Natvig D.O."/>
            <person name="Lalanne C."/>
            <person name="Gautier V."/>
            <person name="Ament-Velasquez S.L."/>
            <person name="Kruys A."/>
            <person name="Hutchinson M.I."/>
            <person name="Powell A.J."/>
            <person name="Barry K."/>
            <person name="Miller A.N."/>
            <person name="Grigoriev I.V."/>
            <person name="Debuchy R."/>
            <person name="Gladieux P."/>
            <person name="Hiltunen Thoren M."/>
            <person name="Johannesson H."/>
        </authorList>
    </citation>
    <scope>NUCLEOTIDE SEQUENCE</scope>
    <source>
        <strain evidence="4">CBS 333.67</strain>
    </source>
</reference>
<feature type="region of interest" description="Disordered" evidence="1">
    <location>
        <begin position="190"/>
        <end position="225"/>
    </location>
</feature>
<evidence type="ECO:0000313" key="5">
    <source>
        <dbReference type="Proteomes" id="UP001273166"/>
    </source>
</evidence>
<evidence type="ECO:0000313" key="4">
    <source>
        <dbReference type="EMBL" id="KAK3303762.1"/>
    </source>
</evidence>
<dbReference type="RefSeq" id="XP_062719542.1">
    <property type="nucleotide sequence ID" value="XM_062867168.1"/>
</dbReference>
<evidence type="ECO:0000256" key="2">
    <source>
        <dbReference type="SAM" id="SignalP"/>
    </source>
</evidence>
<feature type="domain" description="DUF7735" evidence="3">
    <location>
        <begin position="52"/>
        <end position="188"/>
    </location>
</feature>
<organism evidence="4 5">
    <name type="scientific">Chaetomium strumarium</name>
    <dbReference type="NCBI Taxonomy" id="1170767"/>
    <lineage>
        <taxon>Eukaryota</taxon>
        <taxon>Fungi</taxon>
        <taxon>Dikarya</taxon>
        <taxon>Ascomycota</taxon>
        <taxon>Pezizomycotina</taxon>
        <taxon>Sordariomycetes</taxon>
        <taxon>Sordariomycetidae</taxon>
        <taxon>Sordariales</taxon>
        <taxon>Chaetomiaceae</taxon>
        <taxon>Chaetomium</taxon>
    </lineage>
</organism>
<protein>
    <recommendedName>
        <fullName evidence="3">DUF7735 domain-containing protein</fullName>
    </recommendedName>
</protein>
<dbReference type="GeneID" id="87885997"/>
<keyword evidence="2" id="KW-0732">Signal</keyword>